<dbReference type="PROSITE" id="PS50943">
    <property type="entry name" value="HTH_CROC1"/>
    <property type="match status" value="1"/>
</dbReference>
<protein>
    <recommendedName>
        <fullName evidence="1">HTH cro/C1-type domain-containing protein</fullName>
    </recommendedName>
</protein>
<dbReference type="Gene3D" id="1.25.40.10">
    <property type="entry name" value="Tetratricopeptide repeat domain"/>
    <property type="match status" value="1"/>
</dbReference>
<evidence type="ECO:0000313" key="3">
    <source>
        <dbReference type="Proteomes" id="UP000245634"/>
    </source>
</evidence>
<dbReference type="Gene3D" id="1.10.260.40">
    <property type="entry name" value="lambda repressor-like DNA-binding domains"/>
    <property type="match status" value="1"/>
</dbReference>
<dbReference type="InterPro" id="IPR011990">
    <property type="entry name" value="TPR-like_helical_dom_sf"/>
</dbReference>
<dbReference type="InterPro" id="IPR010982">
    <property type="entry name" value="Lambda_DNA-bd_dom_sf"/>
</dbReference>
<dbReference type="SUPFAM" id="SSF48452">
    <property type="entry name" value="TPR-like"/>
    <property type="match status" value="1"/>
</dbReference>
<evidence type="ECO:0000313" key="2">
    <source>
        <dbReference type="EMBL" id="PWK06942.1"/>
    </source>
</evidence>
<dbReference type="GO" id="GO:0003677">
    <property type="term" value="F:DNA binding"/>
    <property type="evidence" value="ECO:0007669"/>
    <property type="project" value="InterPro"/>
</dbReference>
<organism evidence="2 3">
    <name type="scientific">Tumebacillus permanentifrigoris</name>
    <dbReference type="NCBI Taxonomy" id="378543"/>
    <lineage>
        <taxon>Bacteria</taxon>
        <taxon>Bacillati</taxon>
        <taxon>Bacillota</taxon>
        <taxon>Bacilli</taxon>
        <taxon>Bacillales</taxon>
        <taxon>Alicyclobacillaceae</taxon>
        <taxon>Tumebacillus</taxon>
    </lineage>
</organism>
<evidence type="ECO:0000259" key="1">
    <source>
        <dbReference type="PROSITE" id="PS50943"/>
    </source>
</evidence>
<dbReference type="RefSeq" id="WP_109690685.1">
    <property type="nucleotide sequence ID" value="NZ_QGGL01000018.1"/>
</dbReference>
<feature type="domain" description="HTH cro/C1-type" evidence="1">
    <location>
        <begin position="33"/>
        <end position="77"/>
    </location>
</feature>
<dbReference type="OrthoDB" id="2488002at2"/>
<name>A0A316D5G4_9BACL</name>
<comment type="caution">
    <text evidence="2">The sequence shown here is derived from an EMBL/GenBank/DDBJ whole genome shotgun (WGS) entry which is preliminary data.</text>
</comment>
<dbReference type="AlphaFoldDB" id="A0A316D5G4"/>
<keyword evidence="3" id="KW-1185">Reference proteome</keyword>
<dbReference type="EMBL" id="QGGL01000018">
    <property type="protein sequence ID" value="PWK06942.1"/>
    <property type="molecule type" value="Genomic_DNA"/>
</dbReference>
<dbReference type="InterPro" id="IPR001387">
    <property type="entry name" value="Cro/C1-type_HTH"/>
</dbReference>
<reference evidence="2 3" key="1">
    <citation type="submission" date="2018-05" db="EMBL/GenBank/DDBJ databases">
        <title>Genomic Encyclopedia of Type Strains, Phase IV (KMG-IV): sequencing the most valuable type-strain genomes for metagenomic binning, comparative biology and taxonomic classification.</title>
        <authorList>
            <person name="Goeker M."/>
        </authorList>
    </citation>
    <scope>NUCLEOTIDE SEQUENCE [LARGE SCALE GENOMIC DNA]</scope>
    <source>
        <strain evidence="2 3">DSM 18773</strain>
    </source>
</reference>
<proteinExistence type="predicted"/>
<dbReference type="Proteomes" id="UP000245634">
    <property type="component" value="Unassembled WGS sequence"/>
</dbReference>
<gene>
    <name evidence="2" type="ORF">C7459_1186</name>
</gene>
<accession>A0A316D5G4</accession>
<dbReference type="SUPFAM" id="SSF47413">
    <property type="entry name" value="lambda repressor-like DNA-binding domains"/>
    <property type="match status" value="1"/>
</dbReference>
<sequence length="395" mass="46170">MSTLEHTASVAFGKIPLGRRISELMQDRGDAFSIRAFAERLGENRETFRQTLLGNRPISITLLENIAKGLKVDEDRLRQRDTFKKEEELNSLLNAPERTKAMMLRAETLAKELVDVAIGWTEPCMYWAHLGRAQFQLQLYDHAHESWVTSMRYAEKISDIFKDNTLLYHISSFLLISFTVRREYTNILHTLEVVENAFRDDPEKMGYVSYTRMKWHEHRREMQKALEYSYIALDYFKKTENHDQIGRALINVGHFEYQFENYHVAKNILSTAVEELAPFDFIRLYAIKDYVKTMIKIGDKTTANELIEQYLPLYSDYPDMMGKLMILKSDALHDPSFAEKIINDLRVGVEVRQLACKYLMEYSASSGDSESLMRYYNKVKSLSLKNCKVFEEEGF</sequence>